<keyword evidence="1" id="KW-0472">Membrane</keyword>
<keyword evidence="1" id="KW-1133">Transmembrane helix</keyword>
<feature type="transmembrane region" description="Helical" evidence="1">
    <location>
        <begin position="6"/>
        <end position="24"/>
    </location>
</feature>
<proteinExistence type="predicted"/>
<dbReference type="AlphaFoldDB" id="A0A3B0RMF5"/>
<gene>
    <name evidence="2" type="ORF">MNBD_BACTEROID02-125</name>
</gene>
<dbReference type="EMBL" id="UOEB01000239">
    <property type="protein sequence ID" value="VAV85683.1"/>
    <property type="molecule type" value="Genomic_DNA"/>
</dbReference>
<reference evidence="2" key="1">
    <citation type="submission" date="2018-06" db="EMBL/GenBank/DDBJ databases">
        <authorList>
            <person name="Zhirakovskaya E."/>
        </authorList>
    </citation>
    <scope>NUCLEOTIDE SEQUENCE</scope>
</reference>
<accession>A0A3B0RMF5</accession>
<sequence length="45" mass="5031">MNELFENESLLLIVGISTSIFAIFDYRKNYSKVGAYGKSSKIGLI</sequence>
<protein>
    <submittedName>
        <fullName evidence="2">Uncharacterized protein</fullName>
    </submittedName>
</protein>
<feature type="non-terminal residue" evidence="2">
    <location>
        <position position="45"/>
    </location>
</feature>
<organism evidence="2">
    <name type="scientific">hydrothermal vent metagenome</name>
    <dbReference type="NCBI Taxonomy" id="652676"/>
    <lineage>
        <taxon>unclassified sequences</taxon>
        <taxon>metagenomes</taxon>
        <taxon>ecological metagenomes</taxon>
    </lineage>
</organism>
<evidence type="ECO:0000256" key="1">
    <source>
        <dbReference type="SAM" id="Phobius"/>
    </source>
</evidence>
<keyword evidence="1" id="KW-0812">Transmembrane</keyword>
<evidence type="ECO:0000313" key="2">
    <source>
        <dbReference type="EMBL" id="VAV85683.1"/>
    </source>
</evidence>
<name>A0A3B0RMF5_9ZZZZ</name>